<comment type="caution">
    <text evidence="10">The sequence shown here is derived from an EMBL/GenBank/DDBJ whole genome shotgun (WGS) entry which is preliminary data.</text>
</comment>
<evidence type="ECO:0000256" key="3">
    <source>
        <dbReference type="ARBA" id="ARBA00022514"/>
    </source>
</evidence>
<dbReference type="AlphaFoldDB" id="A0AAW1ZTG1"/>
<evidence type="ECO:0000313" key="11">
    <source>
        <dbReference type="Proteomes" id="UP001479290"/>
    </source>
</evidence>
<keyword evidence="5 9" id="KW-0732">Signal</keyword>
<dbReference type="GO" id="GO:0005126">
    <property type="term" value="F:cytokine receptor binding"/>
    <property type="evidence" value="ECO:0007669"/>
    <property type="project" value="InterPro"/>
</dbReference>
<dbReference type="Proteomes" id="UP001479290">
    <property type="component" value="Unassembled WGS sequence"/>
</dbReference>
<comment type="similarity">
    <text evidence="2 8">Belongs to the IL-15/IL-21 family.</text>
</comment>
<dbReference type="GO" id="GO:0005125">
    <property type="term" value="F:cytokine activity"/>
    <property type="evidence" value="ECO:0007669"/>
    <property type="project" value="UniProtKB-KW"/>
</dbReference>
<feature type="chain" id="PRO_5043844968" description="Interleukin" evidence="9">
    <location>
        <begin position="21"/>
        <end position="142"/>
    </location>
</feature>
<gene>
    <name evidence="10" type="ORF">ABG768_006912</name>
</gene>
<dbReference type="Pfam" id="PF02372">
    <property type="entry name" value="IL15"/>
    <property type="match status" value="1"/>
</dbReference>
<evidence type="ECO:0000256" key="7">
    <source>
        <dbReference type="ARBA" id="ARBA00045924"/>
    </source>
</evidence>
<dbReference type="PANTHER" id="PTHR14356">
    <property type="entry name" value="INTERLEUKIN-15-RELATED"/>
    <property type="match status" value="1"/>
</dbReference>
<dbReference type="SUPFAM" id="SSF47266">
    <property type="entry name" value="4-helical cytokines"/>
    <property type="match status" value="1"/>
</dbReference>
<evidence type="ECO:0000256" key="9">
    <source>
        <dbReference type="SAM" id="SignalP"/>
    </source>
</evidence>
<evidence type="ECO:0000256" key="1">
    <source>
        <dbReference type="ARBA" id="ARBA00004613"/>
    </source>
</evidence>
<dbReference type="InterPro" id="IPR003443">
    <property type="entry name" value="IL-15/IL-21_fam"/>
</dbReference>
<evidence type="ECO:0000256" key="6">
    <source>
        <dbReference type="ARBA" id="ARBA00023157"/>
    </source>
</evidence>
<keyword evidence="4" id="KW-0964">Secreted</keyword>
<reference evidence="10 11" key="1">
    <citation type="submission" date="2024-05" db="EMBL/GenBank/DDBJ databases">
        <title>A high-quality chromosomal-level genome assembly of Topmouth culter (Culter alburnus).</title>
        <authorList>
            <person name="Zhao H."/>
        </authorList>
    </citation>
    <scope>NUCLEOTIDE SEQUENCE [LARGE SCALE GENOMIC DNA]</scope>
    <source>
        <strain evidence="10">CATC2023</strain>
        <tissue evidence="10">Muscle</tissue>
    </source>
</reference>
<keyword evidence="6" id="KW-1015">Disulfide bond</keyword>
<sequence>MPALHWICALTLVLVCSLSAQPVKRSTAGQKLLEKAITNFTTVIQNKCPNDTRLYSPTDIHKDCLSSALNCTIDELKVLGVECEVTQDKNFTIIKNGLMRQKWNITSNTTRDCRCELYKQTDVEQFVNNMKSLVERLNARTL</sequence>
<keyword evidence="11" id="KW-1185">Reference proteome</keyword>
<dbReference type="PANTHER" id="PTHR14356:SF2">
    <property type="entry name" value="INTERLEUKIN-21"/>
    <property type="match status" value="1"/>
</dbReference>
<proteinExistence type="inferred from homology"/>
<dbReference type="InterPro" id="IPR009079">
    <property type="entry name" value="4_helix_cytokine-like_core"/>
</dbReference>
<evidence type="ECO:0000256" key="5">
    <source>
        <dbReference type="ARBA" id="ARBA00022729"/>
    </source>
</evidence>
<evidence type="ECO:0000256" key="4">
    <source>
        <dbReference type="ARBA" id="ARBA00022525"/>
    </source>
</evidence>
<organism evidence="10 11">
    <name type="scientific">Culter alburnus</name>
    <name type="common">Topmouth culter</name>
    <dbReference type="NCBI Taxonomy" id="194366"/>
    <lineage>
        <taxon>Eukaryota</taxon>
        <taxon>Metazoa</taxon>
        <taxon>Chordata</taxon>
        <taxon>Craniata</taxon>
        <taxon>Vertebrata</taxon>
        <taxon>Euteleostomi</taxon>
        <taxon>Actinopterygii</taxon>
        <taxon>Neopterygii</taxon>
        <taxon>Teleostei</taxon>
        <taxon>Ostariophysi</taxon>
        <taxon>Cypriniformes</taxon>
        <taxon>Xenocyprididae</taxon>
        <taxon>Xenocypridinae</taxon>
        <taxon>Culter</taxon>
    </lineage>
</organism>
<dbReference type="GO" id="GO:0005615">
    <property type="term" value="C:extracellular space"/>
    <property type="evidence" value="ECO:0007669"/>
    <property type="project" value="UniProtKB-KW"/>
</dbReference>
<evidence type="ECO:0000256" key="8">
    <source>
        <dbReference type="RuleBase" id="RU003453"/>
    </source>
</evidence>
<feature type="signal peptide" evidence="9">
    <location>
        <begin position="1"/>
        <end position="20"/>
    </location>
</feature>
<keyword evidence="3 8" id="KW-0202">Cytokine</keyword>
<name>A0AAW1ZTG1_CULAL</name>
<comment type="function">
    <text evidence="7">Cytokine with immunoregulatory activity. May promote the transition between innate and adaptive immunity. Induces the production of IgG(1) and IgG(3) in B-cells. Implicated in the generation and maintenance of T follicular helper (Tfh) cells and the formation of germinal-centers. Together with IL6, control the early generation of Tfh cells and are critical for an effective antibody response to acute viral infection. May play a role in proliferation and maturation of natural killer (NK) cells in synergy with IL15. May regulate proliferation of mature B- and T-cells in response to activating stimuli. In synergy with IL15 and IL18 stimulates interferon gamma production in T-cells and NK cells. During T-cell mediated immune response may inhibit dendritic cells (DC) activation and maturation.</text>
</comment>
<evidence type="ECO:0000256" key="2">
    <source>
        <dbReference type="ARBA" id="ARBA00006050"/>
    </source>
</evidence>
<dbReference type="GO" id="GO:0006955">
    <property type="term" value="P:immune response"/>
    <property type="evidence" value="ECO:0007669"/>
    <property type="project" value="InterPro"/>
</dbReference>
<dbReference type="Gene3D" id="1.20.1250.70">
    <property type="entry name" value="Interleukin-15/Interleukin-21"/>
    <property type="match status" value="1"/>
</dbReference>
<evidence type="ECO:0000313" key="10">
    <source>
        <dbReference type="EMBL" id="KAK9963746.1"/>
    </source>
</evidence>
<accession>A0AAW1ZTG1</accession>
<protein>
    <recommendedName>
        <fullName evidence="8">Interleukin</fullName>
    </recommendedName>
</protein>
<dbReference type="EMBL" id="JAWDJR010000014">
    <property type="protein sequence ID" value="KAK9963746.1"/>
    <property type="molecule type" value="Genomic_DNA"/>
</dbReference>
<comment type="subcellular location">
    <subcellularLocation>
        <location evidence="1">Secreted</location>
    </subcellularLocation>
</comment>